<comment type="caution">
    <text evidence="7">The sequence shown here is derived from an EMBL/GenBank/DDBJ whole genome shotgun (WGS) entry which is preliminary data.</text>
</comment>
<keyword evidence="2 7" id="KW-0645">Protease</keyword>
<evidence type="ECO:0000256" key="1">
    <source>
        <dbReference type="ARBA" id="ARBA00022517"/>
    </source>
</evidence>
<comment type="similarity">
    <text evidence="5">Belongs to the Prp family.</text>
</comment>
<evidence type="ECO:0000256" key="3">
    <source>
        <dbReference type="ARBA" id="ARBA00022801"/>
    </source>
</evidence>
<dbReference type="InterPro" id="IPR036764">
    <property type="entry name" value="Peptidase_Prp_sf"/>
</dbReference>
<dbReference type="RefSeq" id="WP_343187336.1">
    <property type="nucleotide sequence ID" value="NZ_JBCITM010000027.1"/>
</dbReference>
<accession>A0ABU9VY14</accession>
<keyword evidence="1" id="KW-0690">Ribosome biogenesis</keyword>
<dbReference type="EMBL" id="JBCITM010000027">
    <property type="protein sequence ID" value="MEN1762054.1"/>
    <property type="molecule type" value="Genomic_DNA"/>
</dbReference>
<evidence type="ECO:0000256" key="6">
    <source>
        <dbReference type="ARBA" id="ARBA00044538"/>
    </source>
</evidence>
<sequence>MINVKVWRNPQNDIVRYAVRGHSNIAPMGKDIVCAAVSVLAQTSIIGLYEVLGQRPRYSIEDGLLECTIIEDLNETQRREATLLLETMLLGFQNIQQQYPDIIVIDDEEVS</sequence>
<dbReference type="CDD" id="cd16332">
    <property type="entry name" value="Prp-like"/>
    <property type="match status" value="1"/>
</dbReference>
<keyword evidence="3" id="KW-0378">Hydrolase</keyword>
<evidence type="ECO:0000313" key="7">
    <source>
        <dbReference type="EMBL" id="MEN1762054.1"/>
    </source>
</evidence>
<dbReference type="PANTHER" id="PTHR39178:SF1">
    <property type="entry name" value="RIBOSOMAL-PROCESSING CYSTEINE PROTEASE PRP"/>
    <property type="match status" value="1"/>
</dbReference>
<dbReference type="GO" id="GO:0006508">
    <property type="term" value="P:proteolysis"/>
    <property type="evidence" value="ECO:0007669"/>
    <property type="project" value="UniProtKB-KW"/>
</dbReference>
<evidence type="ECO:0000256" key="5">
    <source>
        <dbReference type="ARBA" id="ARBA00044503"/>
    </source>
</evidence>
<proteinExistence type="inferred from homology"/>
<evidence type="ECO:0000256" key="4">
    <source>
        <dbReference type="ARBA" id="ARBA00022807"/>
    </source>
</evidence>
<keyword evidence="4" id="KW-0788">Thiol protease</keyword>
<organism evidence="7 8">
    <name type="scientific">Anoxynatronum sibiricum</name>
    <dbReference type="NCBI Taxonomy" id="210623"/>
    <lineage>
        <taxon>Bacteria</taxon>
        <taxon>Bacillati</taxon>
        <taxon>Bacillota</taxon>
        <taxon>Clostridia</taxon>
        <taxon>Eubacteriales</taxon>
        <taxon>Clostridiaceae</taxon>
        <taxon>Anoxynatronum</taxon>
    </lineage>
</organism>
<dbReference type="Proteomes" id="UP001407405">
    <property type="component" value="Unassembled WGS sequence"/>
</dbReference>
<gene>
    <name evidence="7" type="ORF">AAIG11_16315</name>
</gene>
<name>A0ABU9VY14_9CLOT</name>
<dbReference type="SUPFAM" id="SSF118010">
    <property type="entry name" value="TM1457-like"/>
    <property type="match status" value="1"/>
</dbReference>
<dbReference type="Pfam" id="PF04327">
    <property type="entry name" value="Peptidase_Prp"/>
    <property type="match status" value="1"/>
</dbReference>
<dbReference type="Gene3D" id="3.30.70.1490">
    <property type="entry name" value="Cysteine protease Prp"/>
    <property type="match status" value="1"/>
</dbReference>
<dbReference type="GO" id="GO:0008233">
    <property type="term" value="F:peptidase activity"/>
    <property type="evidence" value="ECO:0007669"/>
    <property type="project" value="UniProtKB-KW"/>
</dbReference>
<reference evidence="7 8" key="1">
    <citation type="submission" date="2024-04" db="EMBL/GenBank/DDBJ databases">
        <title>Genome sequencing and metabolic network reconstruction of aminoacids and betaine degradation by Anoxynatronum sibiricum.</title>
        <authorList>
            <person name="Detkova E.N."/>
            <person name="Boltjanskaja Y.V."/>
            <person name="Mardanov A.V."/>
            <person name="Kevbrin V."/>
        </authorList>
    </citation>
    <scope>NUCLEOTIDE SEQUENCE [LARGE SCALE GENOMIC DNA]</scope>
    <source>
        <strain evidence="7 8">Z-7981</strain>
    </source>
</reference>
<evidence type="ECO:0000313" key="8">
    <source>
        <dbReference type="Proteomes" id="UP001407405"/>
    </source>
</evidence>
<dbReference type="PANTHER" id="PTHR39178">
    <property type="entry name" value="HYPOTHETICAL RIBOSOME-ASSOCIATED PROTEIN"/>
    <property type="match status" value="1"/>
</dbReference>
<protein>
    <recommendedName>
        <fullName evidence="6">Ribosomal processing cysteine protease Prp</fullName>
    </recommendedName>
</protein>
<dbReference type="InterPro" id="IPR007422">
    <property type="entry name" value="Peptidase_Prp"/>
</dbReference>
<keyword evidence="8" id="KW-1185">Reference proteome</keyword>
<evidence type="ECO:0000256" key="2">
    <source>
        <dbReference type="ARBA" id="ARBA00022670"/>
    </source>
</evidence>